<sequence length="248" mass="27135">MGHNAHTAKFEGAITSRGALQAHIPVNCVWVVDIHSDTNGNMVLAPDVGMPLPENRRAEIVQWMKSIGVDAVVGFTAPGLVADEIVYLVAEAIQLGYVYNKDISTAVQMAFQGNDILIHTGVIVMKMITGEDGESEVVTEELVWGALTAKPWGLDIPICPACKDSSVVKVKIAKSHQQIHLQCSECKMHAKTARPSWIRPVYRIVQMGMTRVGLQCSGDDLHRYDIPKKSDIDPFVLPPQGLRICSLI</sequence>
<evidence type="ECO:0000313" key="1">
    <source>
        <dbReference type="EMBL" id="GJJ15157.1"/>
    </source>
</evidence>
<name>A0AAV5AMY9_9AGAM</name>
<proteinExistence type="predicted"/>
<reference evidence="1" key="1">
    <citation type="submission" date="2021-10" db="EMBL/GenBank/DDBJ databases">
        <title>De novo Genome Assembly of Clathrus columnatus (Basidiomycota, Fungi) Using Illumina and Nanopore Sequence Data.</title>
        <authorList>
            <person name="Ogiso-Tanaka E."/>
            <person name="Itagaki H."/>
            <person name="Hosoya T."/>
            <person name="Hosaka K."/>
        </authorList>
    </citation>
    <scope>NUCLEOTIDE SEQUENCE</scope>
    <source>
        <strain evidence="1">MO-923</strain>
    </source>
</reference>
<organism evidence="1 2">
    <name type="scientific">Clathrus columnatus</name>
    <dbReference type="NCBI Taxonomy" id="1419009"/>
    <lineage>
        <taxon>Eukaryota</taxon>
        <taxon>Fungi</taxon>
        <taxon>Dikarya</taxon>
        <taxon>Basidiomycota</taxon>
        <taxon>Agaricomycotina</taxon>
        <taxon>Agaricomycetes</taxon>
        <taxon>Phallomycetidae</taxon>
        <taxon>Phallales</taxon>
        <taxon>Clathraceae</taxon>
        <taxon>Clathrus</taxon>
    </lineage>
</organism>
<dbReference type="EMBL" id="BPWL01000010">
    <property type="protein sequence ID" value="GJJ15157.1"/>
    <property type="molecule type" value="Genomic_DNA"/>
</dbReference>
<protein>
    <submittedName>
        <fullName evidence="1">Uncharacterized protein</fullName>
    </submittedName>
</protein>
<evidence type="ECO:0000313" key="2">
    <source>
        <dbReference type="Proteomes" id="UP001050691"/>
    </source>
</evidence>
<dbReference type="AlphaFoldDB" id="A0AAV5AMY9"/>
<keyword evidence="2" id="KW-1185">Reference proteome</keyword>
<accession>A0AAV5AMY9</accession>
<comment type="caution">
    <text evidence="1">The sequence shown here is derived from an EMBL/GenBank/DDBJ whole genome shotgun (WGS) entry which is preliminary data.</text>
</comment>
<dbReference type="Proteomes" id="UP001050691">
    <property type="component" value="Unassembled WGS sequence"/>
</dbReference>
<gene>
    <name evidence="1" type="ORF">Clacol_009432</name>
</gene>